<name>A0ABW5TCY0_9FLAO</name>
<proteinExistence type="predicted"/>
<accession>A0ABW5TCY0</accession>
<dbReference type="EMBL" id="JBHULY010000024">
    <property type="protein sequence ID" value="MFD2726654.1"/>
    <property type="molecule type" value="Genomic_DNA"/>
</dbReference>
<sequence>MRSTIIIILLIFSNASYTQSKFGFNIDGLSPESLTIEAKSFSQTELYTKTLLWIKATYEHPDRTIISLIANEAIQISGIKDNAIEVDKQYFYLKYDIKISFKKGQYSFEPLSIHTKINSKYDMGWQPVDLKNGASFYKKGKVIKKTKSYVKVIPEVLNELNSSFYNYLISE</sequence>
<comment type="caution">
    <text evidence="1">The sequence shown here is derived from an EMBL/GenBank/DDBJ whole genome shotgun (WGS) entry which is preliminary data.</text>
</comment>
<reference evidence="2" key="1">
    <citation type="journal article" date="2019" name="Int. J. Syst. Evol. Microbiol.">
        <title>The Global Catalogue of Microorganisms (GCM) 10K type strain sequencing project: providing services to taxonomists for standard genome sequencing and annotation.</title>
        <authorList>
            <consortium name="The Broad Institute Genomics Platform"/>
            <consortium name="The Broad Institute Genome Sequencing Center for Infectious Disease"/>
            <person name="Wu L."/>
            <person name="Ma J."/>
        </authorList>
    </citation>
    <scope>NUCLEOTIDE SEQUENCE [LARGE SCALE GENOMIC DNA]</scope>
    <source>
        <strain evidence="2">KCTC 42398</strain>
    </source>
</reference>
<organism evidence="1 2">
    <name type="scientific">Hyunsoonleella rubra</name>
    <dbReference type="NCBI Taxonomy" id="1737062"/>
    <lineage>
        <taxon>Bacteria</taxon>
        <taxon>Pseudomonadati</taxon>
        <taxon>Bacteroidota</taxon>
        <taxon>Flavobacteriia</taxon>
        <taxon>Flavobacteriales</taxon>
        <taxon>Flavobacteriaceae</taxon>
    </lineage>
</organism>
<evidence type="ECO:0000313" key="2">
    <source>
        <dbReference type="Proteomes" id="UP001597476"/>
    </source>
</evidence>
<keyword evidence="2" id="KW-1185">Reference proteome</keyword>
<gene>
    <name evidence="1" type="ORF">ACFSR8_10555</name>
</gene>
<evidence type="ECO:0008006" key="3">
    <source>
        <dbReference type="Google" id="ProtNLM"/>
    </source>
</evidence>
<evidence type="ECO:0000313" key="1">
    <source>
        <dbReference type="EMBL" id="MFD2726654.1"/>
    </source>
</evidence>
<protein>
    <recommendedName>
        <fullName evidence="3">DUF4468 domain-containing protein</fullName>
    </recommendedName>
</protein>
<dbReference type="Proteomes" id="UP001597476">
    <property type="component" value="Unassembled WGS sequence"/>
</dbReference>
<dbReference type="RefSeq" id="WP_380291804.1">
    <property type="nucleotide sequence ID" value="NZ_JBHULY010000024.1"/>
</dbReference>